<comment type="caution">
    <text evidence="9">The sequence shown here is derived from an EMBL/GenBank/DDBJ whole genome shotgun (WGS) entry which is preliminary data.</text>
</comment>
<feature type="transmembrane region" description="Helical" evidence="7">
    <location>
        <begin position="149"/>
        <end position="169"/>
    </location>
</feature>
<proteinExistence type="predicted"/>
<feature type="transmembrane region" description="Helical" evidence="7">
    <location>
        <begin position="542"/>
        <end position="565"/>
    </location>
</feature>
<feature type="transmembrane region" description="Helical" evidence="7">
    <location>
        <begin position="326"/>
        <end position="343"/>
    </location>
</feature>
<keyword evidence="2" id="KW-0813">Transport</keyword>
<dbReference type="AlphaFoldDB" id="A0A3D8QID6"/>
<evidence type="ECO:0000256" key="6">
    <source>
        <dbReference type="SAM" id="MobiDB-lite"/>
    </source>
</evidence>
<dbReference type="GO" id="GO:0022857">
    <property type="term" value="F:transmembrane transporter activity"/>
    <property type="evidence" value="ECO:0007669"/>
    <property type="project" value="InterPro"/>
</dbReference>
<keyword evidence="5 7" id="KW-0472">Membrane</keyword>
<dbReference type="CDD" id="cd06179">
    <property type="entry name" value="MFS_TRI12_like"/>
    <property type="match status" value="1"/>
</dbReference>
<feature type="transmembrane region" description="Helical" evidence="7">
    <location>
        <begin position="214"/>
        <end position="234"/>
    </location>
</feature>
<feature type="region of interest" description="Disordered" evidence="6">
    <location>
        <begin position="579"/>
        <end position="603"/>
    </location>
</feature>
<dbReference type="Pfam" id="PF06609">
    <property type="entry name" value="TRI12"/>
    <property type="match status" value="1"/>
</dbReference>
<dbReference type="OrthoDB" id="4139357at2759"/>
<organism evidence="9 10">
    <name type="scientific">Coleophoma crateriformis</name>
    <dbReference type="NCBI Taxonomy" id="565419"/>
    <lineage>
        <taxon>Eukaryota</taxon>
        <taxon>Fungi</taxon>
        <taxon>Dikarya</taxon>
        <taxon>Ascomycota</taxon>
        <taxon>Pezizomycotina</taxon>
        <taxon>Leotiomycetes</taxon>
        <taxon>Helotiales</taxon>
        <taxon>Dermateaceae</taxon>
        <taxon>Coleophoma</taxon>
    </lineage>
</organism>
<evidence type="ECO:0000313" key="9">
    <source>
        <dbReference type="EMBL" id="RDW61596.1"/>
    </source>
</evidence>
<feature type="transmembrane region" description="Helical" evidence="7">
    <location>
        <begin position="125"/>
        <end position="143"/>
    </location>
</feature>
<dbReference type="GO" id="GO:0005886">
    <property type="term" value="C:plasma membrane"/>
    <property type="evidence" value="ECO:0007669"/>
    <property type="project" value="TreeGrafter"/>
</dbReference>
<protein>
    <recommendedName>
        <fullName evidence="8">Major facilitator superfamily (MFS) profile domain-containing protein</fullName>
    </recommendedName>
</protein>
<evidence type="ECO:0000256" key="1">
    <source>
        <dbReference type="ARBA" id="ARBA00004141"/>
    </source>
</evidence>
<gene>
    <name evidence="9" type="ORF">BP5796_11488</name>
</gene>
<sequence>MLESQSKVEEDTIRGDELSQQSNVEARHVAIHTDTYDIDEDALGTNLPKHYYLSPGFLGTVAALCLGNISNYLGWIMPSNSLTLIDEAIGPSPNITWVALAYTLGLSVGFLLVGRLSDIFGRRWFFILGNVFALIGAIVSGTANHVESIIGGNLLGGLAGAVQISFTVAISELVPNKHRPLWISAIFFSSFEIACFGPVIAQTLVTNTAAGWRWSFYLDMIVAGLAAVLFYFFYHPPTFRLLHKNRSRMEQLQRMDFVGVVLFSGGLAVFLIGLSWGSGTYAWNSSHVIATIVVGAVGLVIFVLYDSFVHRGDPLMPLHLFRSRGYLAMVITAMVGSCVYYSMNVLWPQQVAYLFPGTTTHEGWLACVVGSATLIGQIVGGILCRFIPKSRYILIASCLSLTAFAASMVSIAPGQETKGIVLMFMACLSVGIIETCSLALAPLACASEDLGAALGALGSIRSAGASVATAIYSTILTNKLNTFVPKKVTPAALNAGLPQSSLSALYTNLTAGTLTKVAGINSDIIAAVVEADAQAAAEAFKYVWYAVIAFACVATIAACLTIDYGEYLTEDVARKMHSATAGMPSDKEGNREAEGLHIENRDA</sequence>
<keyword evidence="3 7" id="KW-0812">Transmembrane</keyword>
<keyword evidence="10" id="KW-1185">Reference proteome</keyword>
<evidence type="ECO:0000256" key="3">
    <source>
        <dbReference type="ARBA" id="ARBA00022692"/>
    </source>
</evidence>
<evidence type="ECO:0000256" key="4">
    <source>
        <dbReference type="ARBA" id="ARBA00022989"/>
    </source>
</evidence>
<evidence type="ECO:0000256" key="7">
    <source>
        <dbReference type="SAM" id="Phobius"/>
    </source>
</evidence>
<evidence type="ECO:0000256" key="2">
    <source>
        <dbReference type="ARBA" id="ARBA00022448"/>
    </source>
</evidence>
<accession>A0A3D8QID6</accession>
<name>A0A3D8QID6_9HELO</name>
<feature type="transmembrane region" description="Helical" evidence="7">
    <location>
        <begin position="420"/>
        <end position="441"/>
    </location>
</feature>
<feature type="compositionally biased region" description="Basic and acidic residues" evidence="6">
    <location>
        <begin position="585"/>
        <end position="603"/>
    </location>
</feature>
<dbReference type="InterPro" id="IPR005829">
    <property type="entry name" value="Sugar_transporter_CS"/>
</dbReference>
<dbReference type="EMBL" id="PDLN01000018">
    <property type="protein sequence ID" value="RDW61596.1"/>
    <property type="molecule type" value="Genomic_DNA"/>
</dbReference>
<feature type="transmembrane region" description="Helical" evidence="7">
    <location>
        <begin position="393"/>
        <end position="414"/>
    </location>
</feature>
<feature type="domain" description="Major facilitator superfamily (MFS) profile" evidence="8">
    <location>
        <begin position="60"/>
        <end position="530"/>
    </location>
</feature>
<dbReference type="Gene3D" id="1.20.1250.20">
    <property type="entry name" value="MFS general substrate transporter like domains"/>
    <property type="match status" value="2"/>
</dbReference>
<feature type="transmembrane region" description="Helical" evidence="7">
    <location>
        <begin position="181"/>
        <end position="202"/>
    </location>
</feature>
<dbReference type="Proteomes" id="UP000256328">
    <property type="component" value="Unassembled WGS sequence"/>
</dbReference>
<comment type="subcellular location">
    <subcellularLocation>
        <location evidence="1">Membrane</location>
        <topology evidence="1">Multi-pass membrane protein</topology>
    </subcellularLocation>
</comment>
<feature type="transmembrane region" description="Helical" evidence="7">
    <location>
        <begin position="288"/>
        <end position="305"/>
    </location>
</feature>
<feature type="transmembrane region" description="Helical" evidence="7">
    <location>
        <begin position="95"/>
        <end position="113"/>
    </location>
</feature>
<dbReference type="InterPro" id="IPR010573">
    <property type="entry name" value="MFS_Str1/Tri12-like"/>
</dbReference>
<dbReference type="PROSITE" id="PS50850">
    <property type="entry name" value="MFS"/>
    <property type="match status" value="1"/>
</dbReference>
<dbReference type="InterPro" id="IPR036259">
    <property type="entry name" value="MFS_trans_sf"/>
</dbReference>
<feature type="transmembrane region" description="Helical" evidence="7">
    <location>
        <begin position="363"/>
        <end position="386"/>
    </location>
</feature>
<feature type="transmembrane region" description="Helical" evidence="7">
    <location>
        <begin position="56"/>
        <end position="75"/>
    </location>
</feature>
<keyword evidence="4 7" id="KW-1133">Transmembrane helix</keyword>
<dbReference type="PANTHER" id="PTHR23501:SF109">
    <property type="entry name" value="MAJOR FACILITATOR SUPERFAMILY (MFS) PROFILE DOMAIN-CONTAINING PROTEIN-RELATED"/>
    <property type="match status" value="1"/>
</dbReference>
<evidence type="ECO:0000256" key="5">
    <source>
        <dbReference type="ARBA" id="ARBA00023136"/>
    </source>
</evidence>
<dbReference type="PANTHER" id="PTHR23501">
    <property type="entry name" value="MAJOR FACILITATOR SUPERFAMILY"/>
    <property type="match status" value="1"/>
</dbReference>
<evidence type="ECO:0000259" key="8">
    <source>
        <dbReference type="PROSITE" id="PS50850"/>
    </source>
</evidence>
<evidence type="ECO:0000313" key="10">
    <source>
        <dbReference type="Proteomes" id="UP000256328"/>
    </source>
</evidence>
<reference evidence="9 10" key="1">
    <citation type="journal article" date="2018" name="IMA Fungus">
        <title>IMA Genome-F 9: Draft genome sequence of Annulohypoxylon stygium, Aspergillus mulundensis, Berkeleyomyces basicola (syn. Thielaviopsis basicola), Ceratocystis smalleyi, two Cercospora beticola strains, Coleophoma cylindrospora, Fusarium fracticaudum, Phialophora cf. hyalina, and Morchella septimelata.</title>
        <authorList>
            <person name="Wingfield B.D."/>
            <person name="Bills G.F."/>
            <person name="Dong Y."/>
            <person name="Huang W."/>
            <person name="Nel W.J."/>
            <person name="Swalarsk-Parry B.S."/>
            <person name="Vaghefi N."/>
            <person name="Wilken P.M."/>
            <person name="An Z."/>
            <person name="de Beer Z.W."/>
            <person name="De Vos L."/>
            <person name="Chen L."/>
            <person name="Duong T.A."/>
            <person name="Gao Y."/>
            <person name="Hammerbacher A."/>
            <person name="Kikkert J.R."/>
            <person name="Li Y."/>
            <person name="Li H."/>
            <person name="Li K."/>
            <person name="Li Q."/>
            <person name="Liu X."/>
            <person name="Ma X."/>
            <person name="Naidoo K."/>
            <person name="Pethybridge S.J."/>
            <person name="Sun J."/>
            <person name="Steenkamp E.T."/>
            <person name="van der Nest M.A."/>
            <person name="van Wyk S."/>
            <person name="Wingfield M.J."/>
            <person name="Xiong C."/>
            <person name="Yue Q."/>
            <person name="Zhang X."/>
        </authorList>
    </citation>
    <scope>NUCLEOTIDE SEQUENCE [LARGE SCALE GENOMIC DNA]</scope>
    <source>
        <strain evidence="9 10">BP5796</strain>
    </source>
</reference>
<dbReference type="InterPro" id="IPR053791">
    <property type="entry name" value="MFS_Tri12-like"/>
</dbReference>
<dbReference type="InterPro" id="IPR020846">
    <property type="entry name" value="MFS_dom"/>
</dbReference>
<feature type="transmembrane region" description="Helical" evidence="7">
    <location>
        <begin position="255"/>
        <end position="276"/>
    </location>
</feature>
<dbReference type="PROSITE" id="PS00216">
    <property type="entry name" value="SUGAR_TRANSPORT_1"/>
    <property type="match status" value="1"/>
</dbReference>
<dbReference type="SUPFAM" id="SSF103473">
    <property type="entry name" value="MFS general substrate transporter"/>
    <property type="match status" value="1"/>
</dbReference>